<dbReference type="FunFam" id="3.40.50.300:FF:000023">
    <property type="entry name" value="Voltage-dependent L-type calcium channel subunit beta-2"/>
    <property type="match status" value="1"/>
</dbReference>
<dbReference type="OrthoDB" id="5962384at2759"/>
<dbReference type="SMART" id="SM00072">
    <property type="entry name" value="GuKc"/>
    <property type="match status" value="1"/>
</dbReference>
<comment type="caution">
    <text evidence="12">The sequence shown here is derived from an EMBL/GenBank/DDBJ whole genome shotgun (WGS) entry which is preliminary data.</text>
</comment>
<dbReference type="InterPro" id="IPR008145">
    <property type="entry name" value="GK/Ca_channel_bsu"/>
</dbReference>
<accession>A0A8X6X2L5</accession>
<dbReference type="Pfam" id="PF12052">
    <property type="entry name" value="VGCC_beta4Aa_N"/>
    <property type="match status" value="1"/>
</dbReference>
<keyword evidence="6" id="KW-0106">Calcium</keyword>
<keyword evidence="13" id="KW-1185">Reference proteome</keyword>
<sequence length="618" mass="70006">MPIAPSTMSKRLLAKTIKKLNAGVKKQGSADSNYSQPSSDLSLDEEREALRRETERQALAQLEKARTKAVAFAVRTNVAYDGSLDDDSPVHGCAISFGIKDYLHIKEEIRIVLGYFVMHKNSSSTNLGNIPNDIPNAKSTSRGSTPPTPGFDVDQNGMETGPGDDSDSLGNNKLNKTVTTPPAKEKKKPFFKKSENIPPYDVVPSMRPVVLVGPSLKGYEVTDMMQKALFDYLKHRFEGRIIITRVTADISLAKRSLLNNPSKRAIMERANSRSTCLAEVQAEIERIFELARTLQLVVLDCDTINHPSQLLKTSLAPIVVYVKISSPKVLQRLIKSRGKSQSRNLNVQMVAAEKLSQCAPEMFDVVLDENQLEEACEHLAEFLEAYWKATHPPVKTPPPVVSRPIPSPHPPSRLEEPRGGAGLLRHNSTPPSVTYRSETDRRPRHMDEPMSPSMEVDPPSSYRMMPRDPPPRRELPPIVPPGDRGYGPSDRDMHPLPDRYPQTHHSQPHRPPPMMMDFSDQEYSDRAAWERGIVRDRDRERDRVQHDYYMEDVDPQMKMRMDDRGPSMDYGGRYGPSEMREMREITDSQDMRHQTHHPLDRDYPSPYRGQTMVHREIL</sequence>
<dbReference type="PANTHER" id="PTHR11824">
    <property type="entry name" value="VOLTAGE-DEPENDENT CALCIUM CHANNEL BETA SUBUNIT"/>
    <property type="match status" value="1"/>
</dbReference>
<evidence type="ECO:0000256" key="9">
    <source>
        <dbReference type="ARBA" id="ARBA00023303"/>
    </source>
</evidence>
<evidence type="ECO:0000259" key="11">
    <source>
        <dbReference type="SMART" id="SM00072"/>
    </source>
</evidence>
<feature type="region of interest" description="Disordered" evidence="10">
    <location>
        <begin position="24"/>
        <end position="44"/>
    </location>
</feature>
<feature type="compositionally biased region" description="Basic and acidic residues" evidence="10">
    <location>
        <begin position="588"/>
        <end position="603"/>
    </location>
</feature>
<dbReference type="InterPro" id="IPR000584">
    <property type="entry name" value="VDCC_L_bsu"/>
</dbReference>
<evidence type="ECO:0000313" key="13">
    <source>
        <dbReference type="Proteomes" id="UP000886998"/>
    </source>
</evidence>
<feature type="compositionally biased region" description="Polar residues" evidence="10">
    <location>
        <begin position="426"/>
        <end position="436"/>
    </location>
</feature>
<keyword evidence="9" id="KW-0407">Ion channel</keyword>
<evidence type="ECO:0000256" key="7">
    <source>
        <dbReference type="ARBA" id="ARBA00022882"/>
    </source>
</evidence>
<dbReference type="Gene3D" id="2.30.30.40">
    <property type="entry name" value="SH3 Domains"/>
    <property type="match status" value="1"/>
</dbReference>
<evidence type="ECO:0000256" key="4">
    <source>
        <dbReference type="ARBA" id="ARBA00022553"/>
    </source>
</evidence>
<evidence type="ECO:0000256" key="2">
    <source>
        <dbReference type="ARBA" id="ARBA00022443"/>
    </source>
</evidence>
<dbReference type="AlphaFoldDB" id="A0A8X6X2L5"/>
<feature type="compositionally biased region" description="Pro residues" evidence="10">
    <location>
        <begin position="397"/>
        <end position="411"/>
    </location>
</feature>
<feature type="compositionally biased region" description="Basic and acidic residues" evidence="10">
    <location>
        <begin position="465"/>
        <end position="475"/>
    </location>
</feature>
<evidence type="ECO:0000256" key="5">
    <source>
        <dbReference type="ARBA" id="ARBA00022568"/>
    </source>
</evidence>
<dbReference type="PRINTS" id="PR01626">
    <property type="entry name" value="LCACHANNELB"/>
</dbReference>
<dbReference type="Gene3D" id="3.40.50.300">
    <property type="entry name" value="P-loop containing nucleotide triphosphate hydrolases"/>
    <property type="match status" value="1"/>
</dbReference>
<feature type="region of interest" description="Disordered" evidence="10">
    <location>
        <begin position="127"/>
        <end position="186"/>
    </location>
</feature>
<protein>
    <submittedName>
        <fullName evidence="12">Voltage-dependent L-type calcium channel subunit beta-2</fullName>
    </submittedName>
</protein>
<reference evidence="12" key="1">
    <citation type="submission" date="2020-08" db="EMBL/GenBank/DDBJ databases">
        <title>Multicomponent nature underlies the extraordinary mechanical properties of spider dragline silk.</title>
        <authorList>
            <person name="Kono N."/>
            <person name="Nakamura H."/>
            <person name="Mori M."/>
            <person name="Yoshida Y."/>
            <person name="Ohtoshi R."/>
            <person name="Malay A.D."/>
            <person name="Moran D.A.P."/>
            <person name="Tomita M."/>
            <person name="Numata K."/>
            <person name="Arakawa K."/>
        </authorList>
    </citation>
    <scope>NUCLEOTIDE SEQUENCE</scope>
</reference>
<evidence type="ECO:0000313" key="12">
    <source>
        <dbReference type="EMBL" id="GFY44894.1"/>
    </source>
</evidence>
<organism evidence="12 13">
    <name type="scientific">Trichonephila inaurata madagascariensis</name>
    <dbReference type="NCBI Taxonomy" id="2747483"/>
    <lineage>
        <taxon>Eukaryota</taxon>
        <taxon>Metazoa</taxon>
        <taxon>Ecdysozoa</taxon>
        <taxon>Arthropoda</taxon>
        <taxon>Chelicerata</taxon>
        <taxon>Arachnida</taxon>
        <taxon>Araneae</taxon>
        <taxon>Araneomorphae</taxon>
        <taxon>Entelegynae</taxon>
        <taxon>Araneoidea</taxon>
        <taxon>Nephilidae</taxon>
        <taxon>Trichonephila</taxon>
        <taxon>Trichonephila inaurata</taxon>
    </lineage>
</organism>
<dbReference type="GO" id="GO:0005891">
    <property type="term" value="C:voltage-gated calcium channel complex"/>
    <property type="evidence" value="ECO:0007669"/>
    <property type="project" value="InterPro"/>
</dbReference>
<evidence type="ECO:0000256" key="6">
    <source>
        <dbReference type="ARBA" id="ARBA00022837"/>
    </source>
</evidence>
<keyword evidence="5" id="KW-0109">Calcium transport</keyword>
<evidence type="ECO:0000256" key="3">
    <source>
        <dbReference type="ARBA" id="ARBA00022448"/>
    </source>
</evidence>
<name>A0A8X6X2L5_9ARAC</name>
<dbReference type="SUPFAM" id="SSF50044">
    <property type="entry name" value="SH3-domain"/>
    <property type="match status" value="1"/>
</dbReference>
<dbReference type="InterPro" id="IPR027417">
    <property type="entry name" value="P-loop_NTPase"/>
</dbReference>
<feature type="region of interest" description="Disordered" evidence="10">
    <location>
        <begin position="588"/>
        <end position="618"/>
    </location>
</feature>
<dbReference type="SUPFAM" id="SSF52540">
    <property type="entry name" value="P-loop containing nucleoside triphosphate hydrolases"/>
    <property type="match status" value="1"/>
</dbReference>
<feature type="compositionally biased region" description="Basic and acidic residues" evidence="10">
    <location>
        <begin position="437"/>
        <end position="448"/>
    </location>
</feature>
<keyword evidence="2" id="KW-0728">SH3 domain</keyword>
<keyword evidence="7" id="KW-0851">Voltage-gated channel</keyword>
<dbReference type="InterPro" id="IPR036028">
    <property type="entry name" value="SH3-like_dom_sf"/>
</dbReference>
<keyword evidence="4" id="KW-0597">Phosphoprotein</keyword>
<gene>
    <name evidence="12" type="primary">CACNB2</name>
    <name evidence="12" type="ORF">TNIN_223071</name>
</gene>
<evidence type="ECO:0000256" key="8">
    <source>
        <dbReference type="ARBA" id="ARBA00023065"/>
    </source>
</evidence>
<dbReference type="Pfam" id="PF00625">
    <property type="entry name" value="Guanylate_kin"/>
    <property type="match status" value="1"/>
</dbReference>
<dbReference type="EMBL" id="BMAV01004462">
    <property type="protein sequence ID" value="GFY44894.1"/>
    <property type="molecule type" value="Genomic_DNA"/>
</dbReference>
<feature type="domain" description="Guanylate kinase/L-type calcium channel beta subunit" evidence="11">
    <location>
        <begin position="205"/>
        <end position="387"/>
    </location>
</feature>
<dbReference type="Proteomes" id="UP000886998">
    <property type="component" value="Unassembled WGS sequence"/>
</dbReference>
<comment type="similarity">
    <text evidence="1">Belongs to the calcium channel beta subunit family.</text>
</comment>
<evidence type="ECO:0000256" key="10">
    <source>
        <dbReference type="SAM" id="MobiDB-lite"/>
    </source>
</evidence>
<evidence type="ECO:0000256" key="1">
    <source>
        <dbReference type="ARBA" id="ARBA00010836"/>
    </source>
</evidence>
<keyword evidence="8" id="KW-0406">Ion transport</keyword>
<dbReference type="InterPro" id="IPR046937">
    <property type="entry name" value="CAB1-4_N_A-dom"/>
</dbReference>
<proteinExistence type="inferred from homology"/>
<dbReference type="GO" id="GO:0005245">
    <property type="term" value="F:voltage-gated calcium channel activity"/>
    <property type="evidence" value="ECO:0007669"/>
    <property type="project" value="InterPro"/>
</dbReference>
<keyword evidence="3" id="KW-0813">Transport</keyword>
<feature type="region of interest" description="Disordered" evidence="10">
    <location>
        <begin position="397"/>
        <end position="513"/>
    </location>
</feature>